<dbReference type="Proteomes" id="UP000256862">
    <property type="component" value="Chromosome CO2235"/>
</dbReference>
<gene>
    <name evidence="1" type="ORF">CO2235_230139</name>
</gene>
<proteinExistence type="predicted"/>
<protein>
    <submittedName>
        <fullName evidence="1">Uncharacterized protein</fullName>
    </submittedName>
</protein>
<sequence>MLLKTWLSIVKRIRMTSLDNRYLRVVSRSGWRVRQRHMPGSLVLTRVSAKPFATAHFTKIFLIVASMR</sequence>
<evidence type="ECO:0000313" key="1">
    <source>
        <dbReference type="EMBL" id="SPC14936.1"/>
    </source>
</evidence>
<dbReference type="EMBL" id="OGUS01000124">
    <property type="protein sequence ID" value="SPC14936.1"/>
    <property type="molecule type" value="Genomic_DNA"/>
</dbReference>
<organism evidence="1 2">
    <name type="scientific">Cupriavidus oxalaticus</name>
    <dbReference type="NCBI Taxonomy" id="96344"/>
    <lineage>
        <taxon>Bacteria</taxon>
        <taxon>Pseudomonadati</taxon>
        <taxon>Pseudomonadota</taxon>
        <taxon>Betaproteobacteria</taxon>
        <taxon>Burkholderiales</taxon>
        <taxon>Burkholderiaceae</taxon>
        <taxon>Cupriavidus</taxon>
    </lineage>
</organism>
<name>A0A976BDE0_9BURK</name>
<reference evidence="1 2" key="1">
    <citation type="submission" date="2018-01" db="EMBL/GenBank/DDBJ databases">
        <authorList>
            <person name="Clerissi C."/>
        </authorList>
    </citation>
    <scope>NUCLEOTIDE SEQUENCE [LARGE SCALE GENOMIC DNA]</scope>
    <source>
        <strain evidence="1">Cupriavidus oxalaticus LMG 2235</strain>
    </source>
</reference>
<comment type="caution">
    <text evidence="1">The sequence shown here is derived from an EMBL/GenBank/DDBJ whole genome shotgun (WGS) entry which is preliminary data.</text>
</comment>
<evidence type="ECO:0000313" key="2">
    <source>
        <dbReference type="Proteomes" id="UP000256862"/>
    </source>
</evidence>
<accession>A0A976BDE0</accession>
<dbReference type="AlphaFoldDB" id="A0A976BDE0"/>